<protein>
    <submittedName>
        <fullName evidence="2">Uncharacterized protein</fullName>
    </submittedName>
</protein>
<sequence>MSRFCGRTPPKCTTKVQYPSLSIIDRMTQIAKSSMAGGRQLPTINTVRPLVVWRKSPLEQPKITLSTCSSPRRSCTVITYTHHQLDGDLILELRSLHSRPLHHN</sequence>
<evidence type="ECO:0000313" key="2">
    <source>
        <dbReference type="WBParaSite" id="Gr19_v10_g12847.t1"/>
    </source>
</evidence>
<reference evidence="2" key="1">
    <citation type="submission" date="2022-11" db="UniProtKB">
        <authorList>
            <consortium name="WormBaseParasite"/>
        </authorList>
    </citation>
    <scope>IDENTIFICATION</scope>
</reference>
<dbReference type="WBParaSite" id="Gr19_v10_g12847.t1">
    <property type="protein sequence ID" value="Gr19_v10_g12847.t1"/>
    <property type="gene ID" value="Gr19_v10_g12847"/>
</dbReference>
<proteinExistence type="predicted"/>
<keyword evidence="1" id="KW-1185">Reference proteome</keyword>
<name>A0A914GZQ3_GLORO</name>
<evidence type="ECO:0000313" key="1">
    <source>
        <dbReference type="Proteomes" id="UP000887572"/>
    </source>
</evidence>
<dbReference type="AlphaFoldDB" id="A0A914GZQ3"/>
<organism evidence="1 2">
    <name type="scientific">Globodera rostochiensis</name>
    <name type="common">Golden nematode worm</name>
    <name type="synonym">Heterodera rostochiensis</name>
    <dbReference type="NCBI Taxonomy" id="31243"/>
    <lineage>
        <taxon>Eukaryota</taxon>
        <taxon>Metazoa</taxon>
        <taxon>Ecdysozoa</taxon>
        <taxon>Nematoda</taxon>
        <taxon>Chromadorea</taxon>
        <taxon>Rhabditida</taxon>
        <taxon>Tylenchina</taxon>
        <taxon>Tylenchomorpha</taxon>
        <taxon>Tylenchoidea</taxon>
        <taxon>Heteroderidae</taxon>
        <taxon>Heteroderinae</taxon>
        <taxon>Globodera</taxon>
    </lineage>
</organism>
<accession>A0A914GZQ3</accession>
<dbReference type="Proteomes" id="UP000887572">
    <property type="component" value="Unplaced"/>
</dbReference>